<dbReference type="AlphaFoldDB" id="A0AAU8HBX4"/>
<reference evidence="3" key="1">
    <citation type="submission" date="2024-01" db="EMBL/GenBank/DDBJ databases">
        <title>The genome sequence of Micromonospora mangrovi CCTCC AA 2012012.</title>
        <authorList>
            <person name="Gao J."/>
        </authorList>
    </citation>
    <scope>NUCLEOTIDE SEQUENCE</scope>
    <source>
        <strain evidence="3">CCTCC AA 2012012</strain>
    </source>
</reference>
<dbReference type="InterPro" id="IPR009061">
    <property type="entry name" value="DNA-bd_dom_put_sf"/>
</dbReference>
<dbReference type="PROSITE" id="PS50937">
    <property type="entry name" value="HTH_MERR_2"/>
    <property type="match status" value="1"/>
</dbReference>
<dbReference type="EMBL" id="CP157762">
    <property type="protein sequence ID" value="XBP92204.1"/>
    <property type="molecule type" value="Genomic_DNA"/>
</dbReference>
<dbReference type="SMART" id="SM00422">
    <property type="entry name" value="HTH_MERR"/>
    <property type="match status" value="1"/>
</dbReference>
<protein>
    <submittedName>
        <fullName evidence="4">MerR family transcriptional regulator</fullName>
    </submittedName>
</protein>
<evidence type="ECO:0000313" key="3">
    <source>
        <dbReference type="EMBL" id="XBP92204.1"/>
    </source>
</evidence>
<dbReference type="GO" id="GO:0003677">
    <property type="term" value="F:DNA binding"/>
    <property type="evidence" value="ECO:0007669"/>
    <property type="project" value="UniProtKB-KW"/>
</dbReference>
<evidence type="ECO:0000259" key="2">
    <source>
        <dbReference type="PROSITE" id="PS50937"/>
    </source>
</evidence>
<accession>A0AAU8HBX4</accession>
<dbReference type="RefSeq" id="WP_350931785.1">
    <property type="nucleotide sequence ID" value="NZ_CP157762.1"/>
</dbReference>
<organism evidence="4">
    <name type="scientific">Micromonospora sp. CCTCC AA 2012012</name>
    <dbReference type="NCBI Taxonomy" id="3111921"/>
    <lineage>
        <taxon>Bacteria</taxon>
        <taxon>Bacillati</taxon>
        <taxon>Actinomycetota</taxon>
        <taxon>Actinomycetes</taxon>
        <taxon>Micromonosporales</taxon>
        <taxon>Micromonosporaceae</taxon>
        <taxon>Micromonospora</taxon>
    </lineage>
</organism>
<dbReference type="SUPFAM" id="SSF46955">
    <property type="entry name" value="Putative DNA-binding domain"/>
    <property type="match status" value="1"/>
</dbReference>
<dbReference type="Pfam" id="PF13411">
    <property type="entry name" value="MerR_1"/>
    <property type="match status" value="1"/>
</dbReference>
<feature type="domain" description="HTH merR-type" evidence="2">
    <location>
        <begin position="4"/>
        <end position="73"/>
    </location>
</feature>
<name>A0AAU8HBX4_9ACTN</name>
<evidence type="ECO:0000313" key="4">
    <source>
        <dbReference type="EMBL" id="XCH72901.1"/>
    </source>
</evidence>
<dbReference type="PANTHER" id="PTHR30204:SF90">
    <property type="entry name" value="HTH-TYPE TRANSCRIPTIONAL ACTIVATOR MTA"/>
    <property type="match status" value="1"/>
</dbReference>
<dbReference type="GO" id="GO:0003700">
    <property type="term" value="F:DNA-binding transcription factor activity"/>
    <property type="evidence" value="ECO:0007669"/>
    <property type="project" value="InterPro"/>
</dbReference>
<reference evidence="4" key="2">
    <citation type="submission" date="2024-06" db="EMBL/GenBank/DDBJ databases">
        <title>Micromonospora mangrovi CCTCC AA 2012012 genome sequences.</title>
        <authorList>
            <person name="Gao J."/>
        </authorList>
    </citation>
    <scope>NUCLEOTIDE SEQUENCE</scope>
    <source>
        <strain evidence="4">CCTCC AA 2012012</strain>
    </source>
</reference>
<dbReference type="PRINTS" id="PR00040">
    <property type="entry name" value="HTHMERR"/>
</dbReference>
<dbReference type="Pfam" id="PF07739">
    <property type="entry name" value="TipAS"/>
    <property type="match status" value="1"/>
</dbReference>
<evidence type="ECO:0000256" key="1">
    <source>
        <dbReference type="ARBA" id="ARBA00023125"/>
    </source>
</evidence>
<dbReference type="InterPro" id="IPR000551">
    <property type="entry name" value="MerR-type_HTH_dom"/>
</dbReference>
<dbReference type="InterPro" id="IPR047057">
    <property type="entry name" value="MerR_fam"/>
</dbReference>
<dbReference type="Gene3D" id="1.10.1660.10">
    <property type="match status" value="1"/>
</dbReference>
<gene>
    <name evidence="4" type="ORF">ABUL08_21605</name>
    <name evidence="3" type="ORF">VK199_21530</name>
</gene>
<dbReference type="PANTHER" id="PTHR30204">
    <property type="entry name" value="REDOX-CYCLING DRUG-SENSING TRANSCRIPTIONAL ACTIVATOR SOXR"/>
    <property type="match status" value="1"/>
</dbReference>
<proteinExistence type="predicted"/>
<keyword evidence="1" id="KW-0238">DNA-binding</keyword>
<dbReference type="InterPro" id="IPR012925">
    <property type="entry name" value="TipAS_dom"/>
</dbReference>
<dbReference type="EMBL" id="CP159342">
    <property type="protein sequence ID" value="XCH72901.1"/>
    <property type="molecule type" value="Genomic_DNA"/>
</dbReference>
<sequence>MASTWRIGELCRRTGLTVRTLHHWDHVGLLRPSARSSAGHRLYDEGDVDRLYRIVALRELGLPLETIGGLLGDRTPGGPELAELLGDHLAHVERQLAALGGLRDRLATLVPLVRSAGGATPVDLLAVIEEVSRVDDTVRNYFTPEQLAALDERRARLGEETVRGVQDEWPTLIAQVQAELDAGTDPADPRVRALAGRWMELLEAFHGGDPGLRDSLYRMQAENSEQISQQYGGPSPALIDYVKRSVAAG</sequence>